<feature type="domain" description="SIS" evidence="5">
    <location>
        <begin position="128"/>
        <end position="266"/>
    </location>
</feature>
<dbReference type="PROSITE" id="PS51071">
    <property type="entry name" value="HTH_RPIR"/>
    <property type="match status" value="1"/>
</dbReference>
<dbReference type="InterPro" id="IPR046348">
    <property type="entry name" value="SIS_dom_sf"/>
</dbReference>
<dbReference type="InterPro" id="IPR009057">
    <property type="entry name" value="Homeodomain-like_sf"/>
</dbReference>
<name>A0ABP8P160_9MICO</name>
<feature type="domain" description="HTH rpiR-type" evidence="4">
    <location>
        <begin position="5"/>
        <end position="81"/>
    </location>
</feature>
<dbReference type="PANTHER" id="PTHR30514">
    <property type="entry name" value="GLUCOKINASE"/>
    <property type="match status" value="1"/>
</dbReference>
<keyword evidence="3" id="KW-0804">Transcription</keyword>
<dbReference type="Gene3D" id="3.40.50.10490">
    <property type="entry name" value="Glucose-6-phosphate isomerase like protein, domain 1"/>
    <property type="match status" value="1"/>
</dbReference>
<reference evidence="7" key="1">
    <citation type="journal article" date="2019" name="Int. J. Syst. Evol. Microbiol.">
        <title>The Global Catalogue of Microorganisms (GCM) 10K type strain sequencing project: providing services to taxonomists for standard genome sequencing and annotation.</title>
        <authorList>
            <consortium name="The Broad Institute Genomics Platform"/>
            <consortium name="The Broad Institute Genome Sequencing Center for Infectious Disease"/>
            <person name="Wu L."/>
            <person name="Ma J."/>
        </authorList>
    </citation>
    <scope>NUCLEOTIDE SEQUENCE [LARGE SCALE GENOMIC DNA]</scope>
    <source>
        <strain evidence="7">JCM 17839</strain>
    </source>
</reference>
<dbReference type="EMBL" id="BAABGP010000003">
    <property type="protein sequence ID" value="GAA4477570.1"/>
    <property type="molecule type" value="Genomic_DNA"/>
</dbReference>
<sequence>MADDDALSDLVAASLPTLSRAGRQVGRVLLADYPSAGLSTLADLAGRAGVSPPTVLRFAQSLGFGGFTEFQRALRDELTRQSSGPLVRLSTPAEAGTPREVVVRDATTQAERTIESFARIPDASYAAAVALLADPGRRILLTGGRFTYLAAYHLGTHLQELRAGVRMFNDPAGHDLGAVVDMAARDVLVLFDFHRYQRSATELALAAKRRGAAVLLVTDSLDCPIAPRADVVLDVASSTDHAFQSDSAAFMLNEQLLNLVLERVGEPAHTRLALWERMREDELLP</sequence>
<evidence type="ECO:0000259" key="5">
    <source>
        <dbReference type="PROSITE" id="PS51464"/>
    </source>
</evidence>
<dbReference type="RefSeq" id="WP_345183134.1">
    <property type="nucleotide sequence ID" value="NZ_BAABGP010000003.1"/>
</dbReference>
<keyword evidence="1" id="KW-0805">Transcription regulation</keyword>
<dbReference type="InterPro" id="IPR047640">
    <property type="entry name" value="RpiR-like"/>
</dbReference>
<dbReference type="PROSITE" id="PS51464">
    <property type="entry name" value="SIS"/>
    <property type="match status" value="1"/>
</dbReference>
<protein>
    <submittedName>
        <fullName evidence="6">MurR/RpiR family transcriptional regulator</fullName>
    </submittedName>
</protein>
<dbReference type="InterPro" id="IPR001347">
    <property type="entry name" value="SIS_dom"/>
</dbReference>
<dbReference type="Gene3D" id="1.10.10.10">
    <property type="entry name" value="Winged helix-like DNA-binding domain superfamily/Winged helix DNA-binding domain"/>
    <property type="match status" value="1"/>
</dbReference>
<organism evidence="6 7">
    <name type="scientific">Microbacterium panaciterrae</name>
    <dbReference type="NCBI Taxonomy" id="985759"/>
    <lineage>
        <taxon>Bacteria</taxon>
        <taxon>Bacillati</taxon>
        <taxon>Actinomycetota</taxon>
        <taxon>Actinomycetes</taxon>
        <taxon>Micrococcales</taxon>
        <taxon>Microbacteriaceae</taxon>
        <taxon>Microbacterium</taxon>
    </lineage>
</organism>
<evidence type="ECO:0000256" key="1">
    <source>
        <dbReference type="ARBA" id="ARBA00023015"/>
    </source>
</evidence>
<evidence type="ECO:0000256" key="3">
    <source>
        <dbReference type="ARBA" id="ARBA00023163"/>
    </source>
</evidence>
<gene>
    <name evidence="6" type="ORF">GCM10023171_00400</name>
</gene>
<dbReference type="PANTHER" id="PTHR30514:SF18">
    <property type="entry name" value="RPIR-FAMILY TRANSCRIPTIONAL REGULATOR"/>
    <property type="match status" value="1"/>
</dbReference>
<evidence type="ECO:0000256" key="2">
    <source>
        <dbReference type="ARBA" id="ARBA00023125"/>
    </source>
</evidence>
<dbReference type="InterPro" id="IPR000281">
    <property type="entry name" value="HTH_RpiR"/>
</dbReference>
<proteinExistence type="predicted"/>
<accession>A0ABP8P160</accession>
<keyword evidence="2" id="KW-0238">DNA-binding</keyword>
<evidence type="ECO:0000313" key="6">
    <source>
        <dbReference type="EMBL" id="GAA4477570.1"/>
    </source>
</evidence>
<evidence type="ECO:0000259" key="4">
    <source>
        <dbReference type="PROSITE" id="PS51071"/>
    </source>
</evidence>
<dbReference type="Pfam" id="PF01418">
    <property type="entry name" value="HTH_6"/>
    <property type="match status" value="1"/>
</dbReference>
<dbReference type="CDD" id="cd05013">
    <property type="entry name" value="SIS_RpiR"/>
    <property type="match status" value="1"/>
</dbReference>
<evidence type="ECO:0000313" key="7">
    <source>
        <dbReference type="Proteomes" id="UP001500731"/>
    </source>
</evidence>
<dbReference type="InterPro" id="IPR036388">
    <property type="entry name" value="WH-like_DNA-bd_sf"/>
</dbReference>
<dbReference type="SUPFAM" id="SSF53697">
    <property type="entry name" value="SIS domain"/>
    <property type="match status" value="1"/>
</dbReference>
<keyword evidence="7" id="KW-1185">Reference proteome</keyword>
<comment type="caution">
    <text evidence="6">The sequence shown here is derived from an EMBL/GenBank/DDBJ whole genome shotgun (WGS) entry which is preliminary data.</text>
</comment>
<dbReference type="InterPro" id="IPR035472">
    <property type="entry name" value="RpiR-like_SIS"/>
</dbReference>
<dbReference type="SUPFAM" id="SSF46689">
    <property type="entry name" value="Homeodomain-like"/>
    <property type="match status" value="1"/>
</dbReference>
<dbReference type="Proteomes" id="UP001500731">
    <property type="component" value="Unassembled WGS sequence"/>
</dbReference>
<dbReference type="Pfam" id="PF01380">
    <property type="entry name" value="SIS"/>
    <property type="match status" value="1"/>
</dbReference>